<proteinExistence type="predicted"/>
<name>A0A383R589_PAEAL</name>
<evidence type="ECO:0000313" key="1">
    <source>
        <dbReference type="EMBL" id="SYX81694.1"/>
    </source>
</evidence>
<organism evidence="1 2">
    <name type="scientific">Paenibacillus alvei</name>
    <name type="common">Bacillus alvei</name>
    <dbReference type="NCBI Taxonomy" id="44250"/>
    <lineage>
        <taxon>Bacteria</taxon>
        <taxon>Bacillati</taxon>
        <taxon>Bacillota</taxon>
        <taxon>Bacilli</taxon>
        <taxon>Bacillales</taxon>
        <taxon>Paenibacillaceae</taxon>
        <taxon>Paenibacillus</taxon>
    </lineage>
</organism>
<sequence>MTVWKGTTNERKVLILGQGGGRLIEEEMSTGSYKTKIIMPSIPVTDNETIDKYELTNVRVYPEFNEQLYLCYQFGKNVDPLKDLIFDRPIPLAYKDYIDIFFIKQS</sequence>
<gene>
    <name evidence="1" type="ORF">PBLR_10113</name>
</gene>
<accession>A0A383R589</accession>
<evidence type="ECO:0000313" key="2">
    <source>
        <dbReference type="Proteomes" id="UP000304148"/>
    </source>
</evidence>
<dbReference type="EMBL" id="LS992241">
    <property type="protein sequence ID" value="SYX81694.1"/>
    <property type="molecule type" value="Genomic_DNA"/>
</dbReference>
<dbReference type="AlphaFoldDB" id="A0A383R589"/>
<reference evidence="2" key="1">
    <citation type="submission" date="2018-08" db="EMBL/GenBank/DDBJ databases">
        <authorList>
            <person name="Chevrot R."/>
        </authorList>
    </citation>
    <scope>NUCLEOTIDE SEQUENCE [LARGE SCALE GENOMIC DNA]</scope>
</reference>
<dbReference type="RefSeq" id="WP_197734698.1">
    <property type="nucleotide sequence ID" value="NZ_LS992241.1"/>
</dbReference>
<protein>
    <submittedName>
        <fullName evidence="1">Uncharacterized protein</fullName>
    </submittedName>
</protein>
<dbReference type="Proteomes" id="UP000304148">
    <property type="component" value="Chromosome"/>
</dbReference>